<dbReference type="AlphaFoldDB" id="A0A654IFS0"/>
<keyword evidence="1" id="KW-0805">Transcription regulation</keyword>
<dbReference type="PROSITE" id="PS51000">
    <property type="entry name" value="HTH_DEOR_2"/>
    <property type="match status" value="1"/>
</dbReference>
<evidence type="ECO:0000259" key="3">
    <source>
        <dbReference type="PROSITE" id="PS51000"/>
    </source>
</evidence>
<dbReference type="Gene3D" id="3.40.50.1360">
    <property type="match status" value="1"/>
</dbReference>
<gene>
    <name evidence="4" type="primary">srlR</name>
    <name evidence="4" type="ORF">MF5295_00092</name>
</gene>
<evidence type="ECO:0000313" key="4">
    <source>
        <dbReference type="EMBL" id="VZR96995.1"/>
    </source>
</evidence>
<dbReference type="InterPro" id="IPR001034">
    <property type="entry name" value="DeoR_HTH"/>
</dbReference>
<accession>A0A654IFS0</accession>
<dbReference type="Pfam" id="PF08220">
    <property type="entry name" value="HTH_DeoR"/>
    <property type="match status" value="1"/>
</dbReference>
<dbReference type="GO" id="GO:0003700">
    <property type="term" value="F:DNA-binding transcription factor activity"/>
    <property type="evidence" value="ECO:0007669"/>
    <property type="project" value="InterPro"/>
</dbReference>
<reference evidence="4" key="1">
    <citation type="submission" date="2019-11" db="EMBL/GenBank/DDBJ databases">
        <authorList>
            <person name="Falquet L."/>
            <person name="Falquet L."/>
        </authorList>
    </citation>
    <scope>NUCLEOTIDE SEQUENCE</scope>
    <source>
        <strain evidence="4">8756-13</strain>
    </source>
</reference>
<protein>
    <submittedName>
        <fullName evidence="4">Glucitol operon repressor</fullName>
    </submittedName>
</protein>
<dbReference type="EMBL" id="LR739235">
    <property type="protein sequence ID" value="VZR96995.1"/>
    <property type="molecule type" value="Genomic_DNA"/>
</dbReference>
<dbReference type="InterPro" id="IPR050313">
    <property type="entry name" value="Carb_Metab_HTH_regulators"/>
</dbReference>
<dbReference type="SUPFAM" id="SSF100950">
    <property type="entry name" value="NagB/RpiA/CoA transferase-like"/>
    <property type="match status" value="1"/>
</dbReference>
<dbReference type="PANTHER" id="PTHR30363:SF44">
    <property type="entry name" value="AGA OPERON TRANSCRIPTIONAL REPRESSOR-RELATED"/>
    <property type="match status" value="1"/>
</dbReference>
<dbReference type="InterPro" id="IPR014036">
    <property type="entry name" value="DeoR-like_C"/>
</dbReference>
<dbReference type="PANTHER" id="PTHR30363">
    <property type="entry name" value="HTH-TYPE TRANSCRIPTIONAL REGULATOR SRLR-RELATED"/>
    <property type="match status" value="1"/>
</dbReference>
<sequence length="232" mass="26660">MIREQRYKEILKIIEKEEIISVDKLSTSLNIPLTSLRRYLKELEFRHKIIKTHGEVRSNKTSLIVEDYLDNKLIINVQAKQLIALKALKKIRPRTCIFLDSGSTAYYLAKILNPDLRLKIVTNSFLNVQELAQNDHKDIYLIGGKYDPVTSSILGYQAINDLKNYAFDTSFIGINAIDDENNIYTTSDEHAQLKIQVIKNSNIAYGLVDKSKKHSRSFYKFASTSDLELIES</sequence>
<dbReference type="SMART" id="SM00420">
    <property type="entry name" value="HTH_DEOR"/>
    <property type="match status" value="1"/>
</dbReference>
<organism evidence="4">
    <name type="scientific">Mycoplasma feriruminatoris</name>
    <dbReference type="NCBI Taxonomy" id="1179777"/>
    <lineage>
        <taxon>Bacteria</taxon>
        <taxon>Bacillati</taxon>
        <taxon>Mycoplasmatota</taxon>
        <taxon>Mollicutes</taxon>
        <taxon>Mycoplasmataceae</taxon>
        <taxon>Mycoplasma</taxon>
    </lineage>
</organism>
<keyword evidence="2" id="KW-0804">Transcription</keyword>
<evidence type="ECO:0000256" key="2">
    <source>
        <dbReference type="ARBA" id="ARBA00023163"/>
    </source>
</evidence>
<dbReference type="InterPro" id="IPR037171">
    <property type="entry name" value="NagB/RpiA_transferase-like"/>
</dbReference>
<dbReference type="InterPro" id="IPR036390">
    <property type="entry name" value="WH_DNA-bd_sf"/>
</dbReference>
<dbReference type="SMART" id="SM01134">
    <property type="entry name" value="DeoRC"/>
    <property type="match status" value="1"/>
</dbReference>
<proteinExistence type="predicted"/>
<dbReference type="SUPFAM" id="SSF46785">
    <property type="entry name" value="Winged helix' DNA-binding domain"/>
    <property type="match status" value="1"/>
</dbReference>
<dbReference type="Pfam" id="PF00455">
    <property type="entry name" value="DeoRC"/>
    <property type="match status" value="1"/>
</dbReference>
<feature type="domain" description="HTH deoR-type" evidence="3">
    <location>
        <begin position="3"/>
        <end position="58"/>
    </location>
</feature>
<evidence type="ECO:0000256" key="1">
    <source>
        <dbReference type="ARBA" id="ARBA00023015"/>
    </source>
</evidence>
<name>A0A654IFS0_9MOLU</name>